<name>A0A942DY69_9HYPH</name>
<evidence type="ECO:0000313" key="1">
    <source>
        <dbReference type="EMBL" id="MBS3647155.1"/>
    </source>
</evidence>
<gene>
    <name evidence="1" type="ORF">KEU06_00760</name>
</gene>
<accession>A0A942DY69</accession>
<proteinExistence type="predicted"/>
<protein>
    <recommendedName>
        <fullName evidence="3">Antibiotic biosynthesis monooxygenase</fullName>
    </recommendedName>
</protein>
<keyword evidence="2" id="KW-1185">Reference proteome</keyword>
<evidence type="ECO:0000313" key="2">
    <source>
        <dbReference type="Proteomes" id="UP000680348"/>
    </source>
</evidence>
<organism evidence="1 2">
    <name type="scientific">Pseudaminobacter soli</name>
    <name type="common">ex Zhang et al. 2022</name>
    <dbReference type="NCBI Taxonomy" id="2831468"/>
    <lineage>
        <taxon>Bacteria</taxon>
        <taxon>Pseudomonadati</taxon>
        <taxon>Pseudomonadota</taxon>
        <taxon>Alphaproteobacteria</taxon>
        <taxon>Hyphomicrobiales</taxon>
        <taxon>Phyllobacteriaceae</taxon>
        <taxon>Pseudaminobacter</taxon>
    </lineage>
</organism>
<reference evidence="1" key="1">
    <citation type="submission" date="2021-04" db="EMBL/GenBank/DDBJ databases">
        <title>Pseudaminobacter soli sp. nov., isolated from paddy soil contaminated by heavy metals.</title>
        <authorList>
            <person name="Zhang K."/>
        </authorList>
    </citation>
    <scope>NUCLEOTIDE SEQUENCE</scope>
    <source>
        <strain evidence="1">19-2017</strain>
    </source>
</reference>
<comment type="caution">
    <text evidence="1">The sequence shown here is derived from an EMBL/GenBank/DDBJ whole genome shotgun (WGS) entry which is preliminary data.</text>
</comment>
<dbReference type="Gene3D" id="3.30.70.100">
    <property type="match status" value="1"/>
</dbReference>
<dbReference type="Proteomes" id="UP000680348">
    <property type="component" value="Unassembled WGS sequence"/>
</dbReference>
<evidence type="ECO:0008006" key="3">
    <source>
        <dbReference type="Google" id="ProtNLM"/>
    </source>
</evidence>
<dbReference type="SUPFAM" id="SSF54909">
    <property type="entry name" value="Dimeric alpha+beta barrel"/>
    <property type="match status" value="1"/>
</dbReference>
<sequence length="93" mass="10312">MLPSGKLDEFLETQIAEAGHLGDATRAMGWLGNRIHRARDGRTAVIVTAFASEAARKRWAESQLFADHLIRIEPLLERVESNAFDLVFASGSF</sequence>
<dbReference type="EMBL" id="JAGWCR010000001">
    <property type="protein sequence ID" value="MBS3647155.1"/>
    <property type="molecule type" value="Genomic_DNA"/>
</dbReference>
<dbReference type="AlphaFoldDB" id="A0A942DY69"/>
<dbReference type="RefSeq" id="WP_188252718.1">
    <property type="nucleotide sequence ID" value="NZ_JABVCF010000001.1"/>
</dbReference>
<dbReference type="InterPro" id="IPR011008">
    <property type="entry name" value="Dimeric_a/b-barrel"/>
</dbReference>